<reference evidence="5 6" key="1">
    <citation type="submission" date="2014-10" db="EMBL/GenBank/DDBJ databases">
        <title>Draft genome of the hookworm Ancylostoma caninum.</title>
        <authorList>
            <person name="Mitreva M."/>
        </authorList>
    </citation>
    <scope>NUCLEOTIDE SEQUENCE [LARGE SCALE GENOMIC DNA]</scope>
    <source>
        <strain evidence="5 6">Baltimore</strain>
    </source>
</reference>
<name>A0A368GYY9_ANCCA</name>
<organism evidence="5 6">
    <name type="scientific">Ancylostoma caninum</name>
    <name type="common">Dog hookworm</name>
    <dbReference type="NCBI Taxonomy" id="29170"/>
    <lineage>
        <taxon>Eukaryota</taxon>
        <taxon>Metazoa</taxon>
        <taxon>Ecdysozoa</taxon>
        <taxon>Nematoda</taxon>
        <taxon>Chromadorea</taxon>
        <taxon>Rhabditida</taxon>
        <taxon>Rhabditina</taxon>
        <taxon>Rhabditomorpha</taxon>
        <taxon>Strongyloidea</taxon>
        <taxon>Ancylostomatidae</taxon>
        <taxon>Ancylostomatinae</taxon>
        <taxon>Ancylostoma</taxon>
    </lineage>
</organism>
<feature type="compositionally biased region" description="Low complexity" evidence="3">
    <location>
        <begin position="207"/>
        <end position="233"/>
    </location>
</feature>
<keyword evidence="6" id="KW-1185">Reference proteome</keyword>
<feature type="domain" description="KANL2-like probable zinc-finger" evidence="4">
    <location>
        <begin position="120"/>
        <end position="191"/>
    </location>
</feature>
<comment type="subcellular location">
    <subcellularLocation>
        <location evidence="1">Nucleus</location>
    </subcellularLocation>
</comment>
<sequence>MVKAGEHGSTGRRRSSGASEKSEENKQIKDEEADESKTTSPSIPSSSDVTNEHDGIDEQDHETPTGSVHSSRASSPHTLSNQNDSGGKDGKSSYSRRKRASGHIASVICQFVDTSGRGIVCKQRAILGYKFCIRHILLDPSAPYKQCEHHRKPKKIAFVLVEILSLGKKDIATRCTNAIRKDKEENFCSTHLIMNGMKEAKKKEKNASAANNDGTEGAEATETAPATAVATSAATPIPPQQQMSLDAPLGAVQPPPTNESFPMATGCVETPAIPPPVSSPPRPPPPVPPPAQATIVTRQPIVAPTTLAAALAPTRQSVLPPNSNIPPPTTTLRQYVQSAAAHLSGNQLRQAVPNTNVAAPPRQQALFPVAIAASVRDTRQPVLAQLNMETKRHYGVPPGLVSSLEAQAASANAEVTNNMATVMPQQVAALQENRVLLQQQQMAPYQGVEQQCIQTPVGPPPIVDAQLPAQHAQVQRIPIPVTQQLAVQQQQLQQMQQQPQQRVNINQLLEGGVRGARNSRYAAALAAAIARQNQPLPWNAPPIARRTPPTSDEEEASKNNNGNKVIRLRMKRQRRRMVGIYRAIPEIDSMCRAVEDADYDKTDLFPLGLEPSDDEDSTYPSSSVLPTASLAVSSYSGDLSTQLYLIKKQLRLERHALLKQAQLNAHIMCASRRLPLSVGAALRQRSDPSPPPLQLAPASLRRCCQLDNTNKQRCERACLPMSNHCAQHVLYNVNQRLFSFCTQSFCRRPVNSIDALLWDGKCSVHRQSREDRYGPAPLYETSSFMGSASSIGSPLGDESSAASPMPQTDPHHAFLTDTTAPMDCQLSLDVSHSWDDVTEFLMSEGFPVDSPNSQVTPT</sequence>
<gene>
    <name evidence="5" type="ORF">ANCCAN_04355</name>
</gene>
<dbReference type="GO" id="GO:0005634">
    <property type="term" value="C:nucleus"/>
    <property type="evidence" value="ECO:0007669"/>
    <property type="project" value="UniProtKB-SubCell"/>
</dbReference>
<evidence type="ECO:0000313" key="5">
    <source>
        <dbReference type="EMBL" id="RCN49583.1"/>
    </source>
</evidence>
<proteinExistence type="predicted"/>
<dbReference type="Proteomes" id="UP000252519">
    <property type="component" value="Unassembled WGS sequence"/>
</dbReference>
<feature type="compositionally biased region" description="Basic and acidic residues" evidence="3">
    <location>
        <begin position="50"/>
        <end position="63"/>
    </location>
</feature>
<feature type="region of interest" description="Disordered" evidence="3">
    <location>
        <begin position="537"/>
        <end position="563"/>
    </location>
</feature>
<protein>
    <recommendedName>
        <fullName evidence="4">KANL2-like probable zinc-finger domain-containing protein</fullName>
    </recommendedName>
</protein>
<accession>A0A368GYY9</accession>
<evidence type="ECO:0000256" key="3">
    <source>
        <dbReference type="SAM" id="MobiDB-lite"/>
    </source>
</evidence>
<dbReference type="Pfam" id="PF13891">
    <property type="entry name" value="zf-C3HC3H_KANSL2"/>
    <property type="match status" value="2"/>
</dbReference>
<dbReference type="STRING" id="29170.A0A368GYY9"/>
<evidence type="ECO:0000259" key="4">
    <source>
        <dbReference type="Pfam" id="PF13891"/>
    </source>
</evidence>
<feature type="compositionally biased region" description="Low complexity" evidence="3">
    <location>
        <begin position="38"/>
        <end position="47"/>
    </location>
</feature>
<evidence type="ECO:0000313" key="6">
    <source>
        <dbReference type="Proteomes" id="UP000252519"/>
    </source>
</evidence>
<evidence type="ECO:0000256" key="1">
    <source>
        <dbReference type="ARBA" id="ARBA00004123"/>
    </source>
</evidence>
<feature type="region of interest" description="Disordered" evidence="3">
    <location>
        <begin position="789"/>
        <end position="814"/>
    </location>
</feature>
<dbReference type="AlphaFoldDB" id="A0A368GYY9"/>
<dbReference type="InterPro" id="IPR025927">
    <property type="entry name" value="Znf_KANL2-like"/>
</dbReference>
<feature type="region of interest" description="Disordered" evidence="3">
    <location>
        <begin position="269"/>
        <end position="290"/>
    </location>
</feature>
<dbReference type="PANTHER" id="PTHR16198">
    <property type="match status" value="1"/>
</dbReference>
<keyword evidence="2" id="KW-0539">Nucleus</keyword>
<feature type="region of interest" description="Disordered" evidence="3">
    <location>
        <begin position="200"/>
        <end position="233"/>
    </location>
</feature>
<dbReference type="EMBL" id="JOJR01000032">
    <property type="protein sequence ID" value="RCN49583.1"/>
    <property type="molecule type" value="Genomic_DNA"/>
</dbReference>
<feature type="compositionally biased region" description="Basic and acidic residues" evidence="3">
    <location>
        <begin position="20"/>
        <end position="30"/>
    </location>
</feature>
<dbReference type="OrthoDB" id="10038011at2759"/>
<feature type="domain" description="KANL2-like probable zinc-finger" evidence="4">
    <location>
        <begin position="711"/>
        <end position="765"/>
    </location>
</feature>
<feature type="region of interest" description="Disordered" evidence="3">
    <location>
        <begin position="1"/>
        <end position="97"/>
    </location>
</feature>
<comment type="caution">
    <text evidence="5">The sequence shown here is derived from an EMBL/GenBank/DDBJ whole genome shotgun (WGS) entry which is preliminary data.</text>
</comment>
<feature type="compositionally biased region" description="Pro residues" evidence="3">
    <location>
        <begin position="272"/>
        <end position="290"/>
    </location>
</feature>
<dbReference type="PANTHER" id="PTHR16198:SF2">
    <property type="entry name" value="INO80 COMPLEX SUBUNIT D"/>
    <property type="match status" value="1"/>
</dbReference>
<feature type="compositionally biased region" description="Polar residues" evidence="3">
    <location>
        <begin position="64"/>
        <end position="83"/>
    </location>
</feature>
<evidence type="ECO:0000256" key="2">
    <source>
        <dbReference type="ARBA" id="ARBA00023242"/>
    </source>
</evidence>